<evidence type="ECO:0000256" key="1">
    <source>
        <dbReference type="SAM" id="MobiDB-lite"/>
    </source>
</evidence>
<organism evidence="2 3">
    <name type="scientific">Streptomyces humidus</name>
    <dbReference type="NCBI Taxonomy" id="52259"/>
    <lineage>
        <taxon>Bacteria</taxon>
        <taxon>Bacillati</taxon>
        <taxon>Actinomycetota</taxon>
        <taxon>Actinomycetes</taxon>
        <taxon>Kitasatosporales</taxon>
        <taxon>Streptomycetaceae</taxon>
        <taxon>Streptomyces</taxon>
    </lineage>
</organism>
<accession>A0A918G7T6</accession>
<feature type="region of interest" description="Disordered" evidence="1">
    <location>
        <begin position="18"/>
        <end position="38"/>
    </location>
</feature>
<dbReference type="EMBL" id="BMTL01000040">
    <property type="protein sequence ID" value="GGS21908.1"/>
    <property type="molecule type" value="Genomic_DNA"/>
</dbReference>
<sequence length="76" mass="8053">MPAGGGASAETARVLLERGVHGQGRCPEPDGNGTAAHDPLRTVCASSRQAMSRQTSSRQALSRQALWITPWRSPGR</sequence>
<keyword evidence="3" id="KW-1185">Reference proteome</keyword>
<evidence type="ECO:0000313" key="3">
    <source>
        <dbReference type="Proteomes" id="UP000606194"/>
    </source>
</evidence>
<protein>
    <submittedName>
        <fullName evidence="2">Uncharacterized protein</fullName>
    </submittedName>
</protein>
<dbReference type="Proteomes" id="UP000606194">
    <property type="component" value="Unassembled WGS sequence"/>
</dbReference>
<gene>
    <name evidence="2" type="ORF">GCM10010269_70930</name>
</gene>
<name>A0A918G7T6_9ACTN</name>
<reference evidence="2" key="1">
    <citation type="journal article" date="2014" name="Int. J. Syst. Evol. Microbiol.">
        <title>Complete genome sequence of Corynebacterium casei LMG S-19264T (=DSM 44701T), isolated from a smear-ripened cheese.</title>
        <authorList>
            <consortium name="US DOE Joint Genome Institute (JGI-PGF)"/>
            <person name="Walter F."/>
            <person name="Albersmeier A."/>
            <person name="Kalinowski J."/>
            <person name="Ruckert C."/>
        </authorList>
    </citation>
    <scope>NUCLEOTIDE SEQUENCE</scope>
    <source>
        <strain evidence="2">JCM 4386</strain>
    </source>
</reference>
<dbReference type="AlphaFoldDB" id="A0A918G7T6"/>
<comment type="caution">
    <text evidence="2">The sequence shown here is derived from an EMBL/GenBank/DDBJ whole genome shotgun (WGS) entry which is preliminary data.</text>
</comment>
<evidence type="ECO:0000313" key="2">
    <source>
        <dbReference type="EMBL" id="GGS21908.1"/>
    </source>
</evidence>
<proteinExistence type="predicted"/>
<reference evidence="2" key="2">
    <citation type="submission" date="2020-09" db="EMBL/GenBank/DDBJ databases">
        <authorList>
            <person name="Sun Q."/>
            <person name="Ohkuma M."/>
        </authorList>
    </citation>
    <scope>NUCLEOTIDE SEQUENCE</scope>
    <source>
        <strain evidence="2">JCM 4386</strain>
    </source>
</reference>